<feature type="non-terminal residue" evidence="2">
    <location>
        <position position="40"/>
    </location>
</feature>
<accession>A0A6J4TIF8</accession>
<feature type="region of interest" description="Disordered" evidence="1">
    <location>
        <begin position="1"/>
        <end position="40"/>
    </location>
</feature>
<feature type="compositionally biased region" description="Basic and acidic residues" evidence="1">
    <location>
        <begin position="29"/>
        <end position="40"/>
    </location>
</feature>
<name>A0A6J4TIF8_9ACTN</name>
<reference evidence="2" key="1">
    <citation type="submission" date="2020-02" db="EMBL/GenBank/DDBJ databases">
        <authorList>
            <person name="Meier V. D."/>
        </authorList>
    </citation>
    <scope>NUCLEOTIDE SEQUENCE</scope>
    <source>
        <strain evidence="2">AVDCRST_MAG05</strain>
    </source>
</reference>
<dbReference type="EMBL" id="CADCVM010000424">
    <property type="protein sequence ID" value="CAA9524345.1"/>
    <property type="molecule type" value="Genomic_DNA"/>
</dbReference>
<proteinExistence type="predicted"/>
<evidence type="ECO:0000313" key="2">
    <source>
        <dbReference type="EMBL" id="CAA9524345.1"/>
    </source>
</evidence>
<evidence type="ECO:0000256" key="1">
    <source>
        <dbReference type="SAM" id="MobiDB-lite"/>
    </source>
</evidence>
<feature type="non-terminal residue" evidence="2">
    <location>
        <position position="1"/>
    </location>
</feature>
<gene>
    <name evidence="2" type="ORF">AVDCRST_MAG05-3830</name>
</gene>
<organism evidence="2">
    <name type="scientific">uncultured Rubrobacteraceae bacterium</name>
    <dbReference type="NCBI Taxonomy" id="349277"/>
    <lineage>
        <taxon>Bacteria</taxon>
        <taxon>Bacillati</taxon>
        <taxon>Actinomycetota</taxon>
        <taxon>Rubrobacteria</taxon>
        <taxon>Rubrobacterales</taxon>
        <taxon>Rubrobacteraceae</taxon>
        <taxon>environmental samples</taxon>
    </lineage>
</organism>
<protein>
    <submittedName>
        <fullName evidence="2">Uncharacterized protein</fullName>
    </submittedName>
</protein>
<dbReference type="AlphaFoldDB" id="A0A6J4TIF8"/>
<sequence>GQRRGGPDQAPVPGGRGDRRALHRRRFRQKGDVHRPPSWI</sequence>